<dbReference type="InterPro" id="IPR039964">
    <property type="entry name" value="KIAA0040-like"/>
</dbReference>
<keyword evidence="3" id="KW-1185">Reference proteome</keyword>
<name>A0A8T2J0J7_9PIPI</name>
<dbReference type="PANTHER" id="PTHR40382:SF1">
    <property type="entry name" value="RIKEN CDNA 4930523C07 GENE"/>
    <property type="match status" value="1"/>
</dbReference>
<dbReference type="Proteomes" id="UP000812440">
    <property type="component" value="Chromosome 4"/>
</dbReference>
<gene>
    <name evidence="2" type="ORF">GDO86_007794</name>
</gene>
<evidence type="ECO:0008006" key="4">
    <source>
        <dbReference type="Google" id="ProtNLM"/>
    </source>
</evidence>
<protein>
    <recommendedName>
        <fullName evidence="4">KIAA0040</fullName>
    </recommendedName>
</protein>
<dbReference type="PANTHER" id="PTHR40382">
    <property type="match status" value="1"/>
</dbReference>
<keyword evidence="1" id="KW-0812">Transmembrane</keyword>
<keyword evidence="1" id="KW-0472">Membrane</keyword>
<accession>A0A8T2J0J7</accession>
<organism evidence="2 3">
    <name type="scientific">Hymenochirus boettgeri</name>
    <name type="common">Congo dwarf clawed frog</name>
    <dbReference type="NCBI Taxonomy" id="247094"/>
    <lineage>
        <taxon>Eukaryota</taxon>
        <taxon>Metazoa</taxon>
        <taxon>Chordata</taxon>
        <taxon>Craniata</taxon>
        <taxon>Vertebrata</taxon>
        <taxon>Euteleostomi</taxon>
        <taxon>Amphibia</taxon>
        <taxon>Batrachia</taxon>
        <taxon>Anura</taxon>
        <taxon>Pipoidea</taxon>
        <taxon>Pipidae</taxon>
        <taxon>Pipinae</taxon>
        <taxon>Hymenochirus</taxon>
    </lineage>
</organism>
<proteinExistence type="predicted"/>
<evidence type="ECO:0000256" key="1">
    <source>
        <dbReference type="SAM" id="Phobius"/>
    </source>
</evidence>
<feature type="transmembrane region" description="Helical" evidence="1">
    <location>
        <begin position="23"/>
        <end position="46"/>
    </location>
</feature>
<reference evidence="2" key="1">
    <citation type="thesis" date="2020" institute="ProQuest LLC" country="789 East Eisenhower Parkway, Ann Arbor, MI, USA">
        <title>Comparative Genomics and Chromosome Evolution.</title>
        <authorList>
            <person name="Mudd A.B."/>
        </authorList>
    </citation>
    <scope>NUCLEOTIDE SEQUENCE</scope>
    <source>
        <strain evidence="2">Female2</strain>
        <tissue evidence="2">Blood</tissue>
    </source>
</reference>
<evidence type="ECO:0000313" key="3">
    <source>
        <dbReference type="Proteomes" id="UP000812440"/>
    </source>
</evidence>
<dbReference type="EMBL" id="JAACNH010000007">
    <property type="protein sequence ID" value="KAG8436840.1"/>
    <property type="molecule type" value="Genomic_DNA"/>
</dbReference>
<keyword evidence="1" id="KW-1133">Transmembrane helix</keyword>
<comment type="caution">
    <text evidence="2">The sequence shown here is derived from an EMBL/GenBank/DDBJ whole genome shotgun (WGS) entry which is preliminary data.</text>
</comment>
<dbReference type="AlphaFoldDB" id="A0A8T2J0J7"/>
<evidence type="ECO:0000313" key="2">
    <source>
        <dbReference type="EMBL" id="KAG8436840.1"/>
    </source>
</evidence>
<sequence length="98" mass="11410">MDRINAFFQSIYDFLKEKHQDGIYNTICLSVLLALPLLMLLIVSIICCHYCCCRTKKNLLLNPKLGNKRKKKKEEEDLWITNPHSKSLMLEKLPSISV</sequence>